<evidence type="ECO:0000313" key="3">
    <source>
        <dbReference type="Proteomes" id="UP000773462"/>
    </source>
</evidence>
<name>A0ABS4NJV0_9BACL</name>
<sequence>MSTLPGLLRADLLKTRRTPFLLTHLLTPLIGAALFMAYYSISSASEGVKVMAFIQAVACAFPTLIGLLCAMAAEQEAAAGGFQGMLALPAARSTTYASKLLLLLGSSLGAVLLIFVLFSLGFAGMLGQDRHGILFYLTGAVILFASNILLYLVHFAVSLRFGRGVSIGIGITGSLLAALMLTGLGDILWPYIPFAWGGRFLSLLEIQHSGLRLPRAETGLASGISICTGATIAAGLLSMLWFNKWEGRSADN</sequence>
<dbReference type="CDD" id="cd21808">
    <property type="entry name" value="ABC-2_lan_permease_MutG"/>
    <property type="match status" value="1"/>
</dbReference>
<feature type="transmembrane region" description="Helical" evidence="1">
    <location>
        <begin position="220"/>
        <end position="242"/>
    </location>
</feature>
<dbReference type="RefSeq" id="WP_209868856.1">
    <property type="nucleotide sequence ID" value="NZ_JAGGLV010000001.1"/>
</dbReference>
<dbReference type="Proteomes" id="UP000773462">
    <property type="component" value="Unassembled WGS sequence"/>
</dbReference>
<reference evidence="2 3" key="1">
    <citation type="submission" date="2021-03" db="EMBL/GenBank/DDBJ databases">
        <title>Genomic Encyclopedia of Type Strains, Phase IV (KMG-IV): sequencing the most valuable type-strain genomes for metagenomic binning, comparative biology and taxonomic classification.</title>
        <authorList>
            <person name="Goeker M."/>
        </authorList>
    </citation>
    <scope>NUCLEOTIDE SEQUENCE [LARGE SCALE GENOMIC DNA]</scope>
    <source>
        <strain evidence="2 3">DSM 101953</strain>
    </source>
</reference>
<dbReference type="EMBL" id="JAGGLV010000001">
    <property type="protein sequence ID" value="MBP2110325.1"/>
    <property type="molecule type" value="Genomic_DNA"/>
</dbReference>
<organism evidence="2 3">
    <name type="scientific">Paenibacillus silagei</name>
    <dbReference type="NCBI Taxonomy" id="1670801"/>
    <lineage>
        <taxon>Bacteria</taxon>
        <taxon>Bacillati</taxon>
        <taxon>Bacillota</taxon>
        <taxon>Bacilli</taxon>
        <taxon>Bacillales</taxon>
        <taxon>Paenibacillaceae</taxon>
        <taxon>Paenibacillus</taxon>
    </lineage>
</organism>
<dbReference type="NCBIfam" id="TIGR03733">
    <property type="entry name" value="lanti_perm_MutG"/>
    <property type="match status" value="1"/>
</dbReference>
<keyword evidence="3" id="KW-1185">Reference proteome</keyword>
<dbReference type="InterPro" id="IPR022294">
    <property type="entry name" value="ABC-transptr_permeasesu"/>
</dbReference>
<keyword evidence="1" id="KW-0472">Membrane</keyword>
<feature type="transmembrane region" description="Helical" evidence="1">
    <location>
        <begin position="165"/>
        <end position="192"/>
    </location>
</feature>
<feature type="transmembrane region" description="Helical" evidence="1">
    <location>
        <begin position="21"/>
        <end position="41"/>
    </location>
</feature>
<proteinExistence type="predicted"/>
<dbReference type="Pfam" id="PF12730">
    <property type="entry name" value="ABC2_membrane_4"/>
    <property type="match status" value="1"/>
</dbReference>
<feature type="transmembrane region" description="Helical" evidence="1">
    <location>
        <begin position="53"/>
        <end position="73"/>
    </location>
</feature>
<evidence type="ECO:0000256" key="1">
    <source>
        <dbReference type="SAM" id="Phobius"/>
    </source>
</evidence>
<protein>
    <submittedName>
        <fullName evidence="2">ABC-2 type transport system permease protein</fullName>
    </submittedName>
</protein>
<feature type="transmembrane region" description="Helical" evidence="1">
    <location>
        <begin position="100"/>
        <end position="127"/>
    </location>
</feature>
<evidence type="ECO:0000313" key="2">
    <source>
        <dbReference type="EMBL" id="MBP2110325.1"/>
    </source>
</evidence>
<keyword evidence="1" id="KW-0812">Transmembrane</keyword>
<keyword evidence="1" id="KW-1133">Transmembrane helix</keyword>
<comment type="caution">
    <text evidence="2">The sequence shown here is derived from an EMBL/GenBank/DDBJ whole genome shotgun (WGS) entry which is preliminary data.</text>
</comment>
<gene>
    <name evidence="2" type="ORF">J2Z70_000464</name>
</gene>
<feature type="transmembrane region" description="Helical" evidence="1">
    <location>
        <begin position="133"/>
        <end position="153"/>
    </location>
</feature>
<accession>A0ABS4NJV0</accession>